<dbReference type="GO" id="GO:0005737">
    <property type="term" value="C:cytoplasm"/>
    <property type="evidence" value="ECO:0007669"/>
    <property type="project" value="TreeGrafter"/>
</dbReference>
<evidence type="ECO:0000256" key="1">
    <source>
        <dbReference type="ARBA" id="ARBA00000086"/>
    </source>
</evidence>
<dbReference type="OrthoDB" id="5501430at2"/>
<dbReference type="InterPro" id="IPR051912">
    <property type="entry name" value="Alkylbase_DNA_Glycosylase/TA"/>
</dbReference>
<dbReference type="STRING" id="545619.SAMN04489860_0675"/>
<dbReference type="GO" id="GO:0006285">
    <property type="term" value="P:base-excision repair, AP site formation"/>
    <property type="evidence" value="ECO:0007669"/>
    <property type="project" value="TreeGrafter"/>
</dbReference>
<keyword evidence="3" id="KW-0227">DNA damage</keyword>
<dbReference type="GO" id="GO:0032131">
    <property type="term" value="F:alkylated DNA binding"/>
    <property type="evidence" value="ECO:0007669"/>
    <property type="project" value="TreeGrafter"/>
</dbReference>
<dbReference type="EMBL" id="LT629776">
    <property type="protein sequence ID" value="SDS04872.1"/>
    <property type="molecule type" value="Genomic_DNA"/>
</dbReference>
<dbReference type="Proteomes" id="UP000185663">
    <property type="component" value="Chromosome I"/>
</dbReference>
<evidence type="ECO:0000313" key="6">
    <source>
        <dbReference type="EMBL" id="SDS04872.1"/>
    </source>
</evidence>
<evidence type="ECO:0000259" key="5">
    <source>
        <dbReference type="SMART" id="SM00478"/>
    </source>
</evidence>
<sequence>MSSTHSPDAEVRHVSDRPLSLGDTLGLLARGPYDPVQRRLDGTVWRTALLPSGPVTTALVADGPRSAVVRAWGPGAEEAIHRVPTLLGELDDATTFTPPAPVREAHHQHPGLRIPRTDEVAQAFVGAILDQRVTSIEAFGAWGRLVRRFGTPAPGPAPDGMRVAPAAADWARIPTWEWQQAGVDPGRARTVTSAMARAASLERLGSLPAAEAQERLTSLPGVGRWTASEVACRAWGDADVVPVGDFHVAYGVVHAFTGEHVPRPGPGVRTTGLAPADAQMLELLEPSRPHRFRVLRLLALSGRGERPRRGPRAAPPTHLRH</sequence>
<dbReference type="SMART" id="SM00478">
    <property type="entry name" value="ENDO3c"/>
    <property type="match status" value="1"/>
</dbReference>
<dbReference type="PANTHER" id="PTHR43003">
    <property type="entry name" value="DNA-3-METHYLADENINE GLYCOSYLASE"/>
    <property type="match status" value="1"/>
</dbReference>
<dbReference type="eggNOG" id="COG0122">
    <property type="taxonomic scope" value="Bacteria"/>
</dbReference>
<name>A0A1H1P0Y9_9CELL</name>
<evidence type="ECO:0000313" key="7">
    <source>
        <dbReference type="Proteomes" id="UP000185663"/>
    </source>
</evidence>
<keyword evidence="7" id="KW-1185">Reference proteome</keyword>
<dbReference type="RefSeq" id="WP_157270283.1">
    <property type="nucleotide sequence ID" value="NZ_LT629776.1"/>
</dbReference>
<dbReference type="PANTHER" id="PTHR43003:SF6">
    <property type="entry name" value="DNA GLYCOSYLASE"/>
    <property type="match status" value="1"/>
</dbReference>
<dbReference type="SUPFAM" id="SSF48150">
    <property type="entry name" value="DNA-glycosylase"/>
    <property type="match status" value="1"/>
</dbReference>
<dbReference type="GO" id="GO:0043916">
    <property type="term" value="F:DNA-7-methylguanine glycosylase activity"/>
    <property type="evidence" value="ECO:0007669"/>
    <property type="project" value="TreeGrafter"/>
</dbReference>
<keyword evidence="4" id="KW-0234">DNA repair</keyword>
<proteinExistence type="predicted"/>
<dbReference type="InterPro" id="IPR003265">
    <property type="entry name" value="HhH-GPD_domain"/>
</dbReference>
<comment type="catalytic activity">
    <reaction evidence="1">
        <text>Hydrolysis of alkylated DNA, releasing 3-methyladenine, 3-methylguanine, 7-methylguanine and 7-methyladenine.</text>
        <dbReference type="EC" id="3.2.2.21"/>
    </reaction>
</comment>
<dbReference type="InterPro" id="IPR011257">
    <property type="entry name" value="DNA_glycosylase"/>
</dbReference>
<protein>
    <recommendedName>
        <fullName evidence="2">DNA-3-methyladenine glycosylase II</fullName>
        <ecNumber evidence="2">3.2.2.21</ecNumber>
    </recommendedName>
</protein>
<evidence type="ECO:0000256" key="2">
    <source>
        <dbReference type="ARBA" id="ARBA00012000"/>
    </source>
</evidence>
<gene>
    <name evidence="6" type="ORF">SAMN04489860_0675</name>
</gene>
<reference evidence="6 7" key="1">
    <citation type="submission" date="2016-10" db="EMBL/GenBank/DDBJ databases">
        <authorList>
            <person name="de Groot N.N."/>
        </authorList>
    </citation>
    <scope>NUCLEOTIDE SEQUENCE [LARGE SCALE GENOMIC DNA]</scope>
    <source>
        <strain evidence="6 7">DSM 22126</strain>
    </source>
</reference>
<evidence type="ECO:0000256" key="3">
    <source>
        <dbReference type="ARBA" id="ARBA00022763"/>
    </source>
</evidence>
<dbReference type="GO" id="GO:0032993">
    <property type="term" value="C:protein-DNA complex"/>
    <property type="evidence" value="ECO:0007669"/>
    <property type="project" value="TreeGrafter"/>
</dbReference>
<accession>A0A1H1P0Y9</accession>
<dbReference type="EC" id="3.2.2.21" evidence="2"/>
<dbReference type="GO" id="GO:0008725">
    <property type="term" value="F:DNA-3-methyladenine glycosylase activity"/>
    <property type="evidence" value="ECO:0007669"/>
    <property type="project" value="TreeGrafter"/>
</dbReference>
<organism evidence="6 7">
    <name type="scientific">Paraoerskovia marina</name>
    <dbReference type="NCBI Taxonomy" id="545619"/>
    <lineage>
        <taxon>Bacteria</taxon>
        <taxon>Bacillati</taxon>
        <taxon>Actinomycetota</taxon>
        <taxon>Actinomycetes</taxon>
        <taxon>Micrococcales</taxon>
        <taxon>Cellulomonadaceae</taxon>
        <taxon>Paraoerskovia</taxon>
    </lineage>
</organism>
<dbReference type="GO" id="GO:0006307">
    <property type="term" value="P:DNA alkylation repair"/>
    <property type="evidence" value="ECO:0007669"/>
    <property type="project" value="TreeGrafter"/>
</dbReference>
<dbReference type="AlphaFoldDB" id="A0A1H1P0Y9"/>
<dbReference type="CDD" id="cd00056">
    <property type="entry name" value="ENDO3c"/>
    <property type="match status" value="1"/>
</dbReference>
<evidence type="ECO:0000256" key="4">
    <source>
        <dbReference type="ARBA" id="ARBA00023204"/>
    </source>
</evidence>
<feature type="domain" description="HhH-GPD" evidence="5">
    <location>
        <begin position="129"/>
        <end position="304"/>
    </location>
</feature>
<dbReference type="Gene3D" id="1.10.340.30">
    <property type="entry name" value="Hypothetical protein, domain 2"/>
    <property type="match status" value="1"/>
</dbReference>